<dbReference type="AlphaFoldDB" id="B8H906"/>
<name>B8H906_PSECP</name>
<dbReference type="KEGG" id="ach:Achl_0162"/>
<proteinExistence type="predicted"/>
<dbReference type="Proteomes" id="UP000002505">
    <property type="component" value="Chromosome"/>
</dbReference>
<accession>B8H906</accession>
<dbReference type="eggNOG" id="COG1669">
    <property type="taxonomic scope" value="Bacteria"/>
</dbReference>
<protein>
    <submittedName>
        <fullName evidence="1">Uncharacterized protein</fullName>
    </submittedName>
</protein>
<dbReference type="HOGENOM" id="CLU_1559789_0_0_11"/>
<evidence type="ECO:0000313" key="1">
    <source>
        <dbReference type="EMBL" id="ACL38165.1"/>
    </source>
</evidence>
<keyword evidence="2" id="KW-1185">Reference proteome</keyword>
<reference evidence="1" key="1">
    <citation type="submission" date="2009-01" db="EMBL/GenBank/DDBJ databases">
        <title>Complete sequence of chromosome of Arthrobacter chlorophenolicus A6.</title>
        <authorList>
            <consortium name="US DOE Joint Genome Institute"/>
            <person name="Lucas S."/>
            <person name="Copeland A."/>
            <person name="Lapidus A."/>
            <person name="Glavina del Rio T."/>
            <person name="Tice H."/>
            <person name="Bruce D."/>
            <person name="Goodwin L."/>
            <person name="Pitluck S."/>
            <person name="Goltsman E."/>
            <person name="Clum A."/>
            <person name="Larimer F."/>
            <person name="Land M."/>
            <person name="Hauser L."/>
            <person name="Kyrpides N."/>
            <person name="Mikhailova N."/>
            <person name="Jansson J."/>
            <person name="Richardson P."/>
        </authorList>
    </citation>
    <scope>NUCLEOTIDE SEQUENCE [LARGE SCALE GENOMIC DNA]</scope>
    <source>
        <strain evidence="1">A6</strain>
    </source>
</reference>
<gene>
    <name evidence="1" type="ordered locus">Achl_0162</name>
</gene>
<organism evidence="1 2">
    <name type="scientific">Pseudarthrobacter chlorophenolicus (strain ATCC 700700 / DSM 12829 / CIP 107037 / JCM 12360 / KCTC 9906 / NCIMB 13794 / A6)</name>
    <name type="common">Arthrobacter chlorophenolicus</name>
    <dbReference type="NCBI Taxonomy" id="452863"/>
    <lineage>
        <taxon>Bacteria</taxon>
        <taxon>Bacillati</taxon>
        <taxon>Actinomycetota</taxon>
        <taxon>Actinomycetes</taxon>
        <taxon>Micrococcales</taxon>
        <taxon>Micrococcaceae</taxon>
        <taxon>Pseudarthrobacter</taxon>
    </lineage>
</organism>
<sequence length="171" mass="19195">MEKVETDHGGDTWWDTTVQGNALAMAGFGKPISRKTADRLIADLLDRAGAYNADPARPLFINTLRVFGSYLDPQTDPFGDVDLELTYGRRITDPKLVADYARASGRSFTTYVDRLLWPHTELVQHLKNRSAFINITTEDITRLTDRSEAIYRVDDDPQAVPPPADRTLTGR</sequence>
<evidence type="ECO:0000313" key="2">
    <source>
        <dbReference type="Proteomes" id="UP000002505"/>
    </source>
</evidence>
<dbReference type="STRING" id="452863.Achl_0162"/>
<dbReference type="EMBL" id="CP001341">
    <property type="protein sequence ID" value="ACL38165.1"/>
    <property type="molecule type" value="Genomic_DNA"/>
</dbReference>